<dbReference type="InterPro" id="IPR003594">
    <property type="entry name" value="HATPase_dom"/>
</dbReference>
<dbReference type="STRING" id="138119.DSY2529"/>
<dbReference type="Pfam" id="PF14689">
    <property type="entry name" value="SPOB_a"/>
    <property type="match status" value="1"/>
</dbReference>
<dbReference type="Gene3D" id="3.30.565.10">
    <property type="entry name" value="Histidine kinase-like ATPase, C-terminal domain"/>
    <property type="match status" value="1"/>
</dbReference>
<dbReference type="SUPFAM" id="SSF55874">
    <property type="entry name" value="ATPase domain of HSP90 chaperone/DNA topoisomerase II/histidine kinase"/>
    <property type="match status" value="1"/>
</dbReference>
<evidence type="ECO:0000256" key="6">
    <source>
        <dbReference type="ARBA" id="ARBA00023012"/>
    </source>
</evidence>
<accession>Q24UH4</accession>
<feature type="transmembrane region" description="Helical" evidence="8">
    <location>
        <begin position="42"/>
        <end position="64"/>
    </location>
</feature>
<gene>
    <name evidence="10" type="ordered locus">DSY2529</name>
</gene>
<dbReference type="InterPro" id="IPR016120">
    <property type="entry name" value="Sig_transdc_His_kin_SpoOB"/>
</dbReference>
<keyword evidence="8" id="KW-1133">Transmembrane helix</keyword>
<proteinExistence type="predicted"/>
<dbReference type="Proteomes" id="UP000001946">
    <property type="component" value="Chromosome"/>
</dbReference>
<keyword evidence="11" id="KW-1185">Reference proteome</keyword>
<evidence type="ECO:0000259" key="9">
    <source>
        <dbReference type="PROSITE" id="PS50109"/>
    </source>
</evidence>
<evidence type="ECO:0000313" key="10">
    <source>
        <dbReference type="EMBL" id="BAE84318.1"/>
    </source>
</evidence>
<dbReference type="KEGG" id="dsy:DSY2529"/>
<evidence type="ECO:0000256" key="7">
    <source>
        <dbReference type="SAM" id="Coils"/>
    </source>
</evidence>
<evidence type="ECO:0000256" key="1">
    <source>
        <dbReference type="ARBA" id="ARBA00000085"/>
    </source>
</evidence>
<keyword evidence="4" id="KW-0808">Transferase</keyword>
<dbReference type="HOGENOM" id="CLU_020211_8_0_9"/>
<dbReference type="InterPro" id="IPR039506">
    <property type="entry name" value="SPOB_a"/>
</dbReference>
<dbReference type="InterPro" id="IPR036890">
    <property type="entry name" value="HATPase_C_sf"/>
</dbReference>
<organism evidence="10 11">
    <name type="scientific">Desulfitobacterium hafniense (strain Y51)</name>
    <dbReference type="NCBI Taxonomy" id="138119"/>
    <lineage>
        <taxon>Bacteria</taxon>
        <taxon>Bacillati</taxon>
        <taxon>Bacillota</taxon>
        <taxon>Clostridia</taxon>
        <taxon>Eubacteriales</taxon>
        <taxon>Desulfitobacteriaceae</taxon>
        <taxon>Desulfitobacterium</taxon>
    </lineage>
</organism>
<dbReference type="InterPro" id="IPR004358">
    <property type="entry name" value="Sig_transdc_His_kin-like_C"/>
</dbReference>
<dbReference type="GO" id="GO:0042802">
    <property type="term" value="F:identical protein binding"/>
    <property type="evidence" value="ECO:0007669"/>
    <property type="project" value="TreeGrafter"/>
</dbReference>
<reference evidence="10 11" key="1">
    <citation type="journal article" date="2006" name="J. Bacteriol.">
        <title>Complete genome sequence of the dehalorespiring bacterium Desulfitobacterium hafniense Y51 and comparison with Dehalococcoides ethenogenes 195.</title>
        <authorList>
            <person name="Nonaka H."/>
            <person name="Keresztes G."/>
            <person name="Shinoda Y."/>
            <person name="Ikenaga Y."/>
            <person name="Abe M."/>
            <person name="Naito K."/>
            <person name="Inatomi K."/>
            <person name="Furukawa K."/>
            <person name="Inui M."/>
            <person name="Yukawa H."/>
        </authorList>
    </citation>
    <scope>NUCLEOTIDE SEQUENCE [LARGE SCALE GENOMIC DNA]</scope>
    <source>
        <strain evidence="10 11">Y51</strain>
    </source>
</reference>
<dbReference type="EC" id="2.7.13.3" evidence="2"/>
<evidence type="ECO:0000256" key="8">
    <source>
        <dbReference type="SAM" id="Phobius"/>
    </source>
</evidence>
<keyword evidence="7" id="KW-0175">Coiled coil</keyword>
<feature type="coiled-coil region" evidence="7">
    <location>
        <begin position="61"/>
        <end position="88"/>
    </location>
</feature>
<dbReference type="PANTHER" id="PTHR40448:SF1">
    <property type="entry name" value="TWO-COMPONENT SENSOR HISTIDINE KINASE"/>
    <property type="match status" value="1"/>
</dbReference>
<evidence type="ECO:0000256" key="2">
    <source>
        <dbReference type="ARBA" id="ARBA00012438"/>
    </source>
</evidence>
<dbReference type="GO" id="GO:0000155">
    <property type="term" value="F:phosphorelay sensor kinase activity"/>
    <property type="evidence" value="ECO:0007669"/>
    <property type="project" value="InterPro"/>
</dbReference>
<comment type="catalytic activity">
    <reaction evidence="1">
        <text>ATP + protein L-histidine = ADP + protein N-phospho-L-histidine.</text>
        <dbReference type="EC" id="2.7.13.3"/>
    </reaction>
</comment>
<dbReference type="SUPFAM" id="SSF55890">
    <property type="entry name" value="Sporulation response regulatory protein Spo0B"/>
    <property type="match status" value="1"/>
</dbReference>
<dbReference type="SMART" id="SM00387">
    <property type="entry name" value="HATPase_c"/>
    <property type="match status" value="1"/>
</dbReference>
<dbReference type="InterPro" id="IPR005467">
    <property type="entry name" value="His_kinase_dom"/>
</dbReference>
<dbReference type="EMBL" id="AP008230">
    <property type="protein sequence ID" value="BAE84318.1"/>
    <property type="molecule type" value="Genomic_DNA"/>
</dbReference>
<dbReference type="PANTHER" id="PTHR40448">
    <property type="entry name" value="TWO-COMPONENT SENSOR HISTIDINE KINASE"/>
    <property type="match status" value="1"/>
</dbReference>
<evidence type="ECO:0000256" key="4">
    <source>
        <dbReference type="ARBA" id="ARBA00022679"/>
    </source>
</evidence>
<dbReference type="Pfam" id="PF02518">
    <property type="entry name" value="HATPase_c"/>
    <property type="match status" value="1"/>
</dbReference>
<dbReference type="PRINTS" id="PR00344">
    <property type="entry name" value="BCTRLSENSOR"/>
</dbReference>
<protein>
    <recommendedName>
        <fullName evidence="2">histidine kinase</fullName>
        <ecNumber evidence="2">2.7.13.3</ecNumber>
    </recommendedName>
</protein>
<evidence type="ECO:0000256" key="3">
    <source>
        <dbReference type="ARBA" id="ARBA00022553"/>
    </source>
</evidence>
<dbReference type="PROSITE" id="PS50109">
    <property type="entry name" value="HIS_KIN"/>
    <property type="match status" value="1"/>
</dbReference>
<feature type="domain" description="Histidine kinase" evidence="9">
    <location>
        <begin position="177"/>
        <end position="282"/>
    </location>
</feature>
<keyword evidence="8" id="KW-0812">Transmembrane</keyword>
<evidence type="ECO:0000256" key="5">
    <source>
        <dbReference type="ARBA" id="ARBA00022777"/>
    </source>
</evidence>
<keyword evidence="6" id="KW-0902">Two-component regulatory system</keyword>
<keyword evidence="8" id="KW-0472">Membrane</keyword>
<name>Q24UH4_DESHY</name>
<sequence>MKMDIIKKAFPLTALIMFQLLVIALFNLSINIPHEVFAKGTMVSWLLPINIILLTLTFISVAVINNTFKNLEEEIENKLRMESQEQLKELLHTMRGQRHDFNHHLQTVYGFLSVDAHDEAKQYLEESIAQISVANEMIRSDNPGLNALLYVKSGEMERYGIGFSLDIQSSINSPLKPSELNAVVGNLLDNGIQKLSSTRSLNPQIVFEACQRGGLLILGIKDNGASVEPLHLDKLFLPGFSTKSNGQGLGLYNVKQVLEKYGGEIQVENDNGLTTFRVLLPL</sequence>
<dbReference type="eggNOG" id="COG3290">
    <property type="taxonomic scope" value="Bacteria"/>
</dbReference>
<dbReference type="AlphaFoldDB" id="Q24UH4"/>
<keyword evidence="3" id="KW-0597">Phosphoprotein</keyword>
<keyword evidence="5" id="KW-0418">Kinase</keyword>
<evidence type="ECO:0000313" key="11">
    <source>
        <dbReference type="Proteomes" id="UP000001946"/>
    </source>
</evidence>
<dbReference type="Gene3D" id="1.10.287.130">
    <property type="match status" value="1"/>
</dbReference>
<feature type="transmembrane region" description="Helical" evidence="8">
    <location>
        <begin position="12"/>
        <end position="30"/>
    </location>
</feature>